<reference evidence="1" key="1">
    <citation type="journal article" date="2015" name="Nature">
        <title>Complex archaea that bridge the gap between prokaryotes and eukaryotes.</title>
        <authorList>
            <person name="Spang A."/>
            <person name="Saw J.H."/>
            <person name="Jorgensen S.L."/>
            <person name="Zaremba-Niedzwiedzka K."/>
            <person name="Martijn J."/>
            <person name="Lind A.E."/>
            <person name="van Eijk R."/>
            <person name="Schleper C."/>
            <person name="Guy L."/>
            <person name="Ettema T.J."/>
        </authorList>
    </citation>
    <scope>NUCLEOTIDE SEQUENCE</scope>
</reference>
<organism evidence="1">
    <name type="scientific">marine sediment metagenome</name>
    <dbReference type="NCBI Taxonomy" id="412755"/>
    <lineage>
        <taxon>unclassified sequences</taxon>
        <taxon>metagenomes</taxon>
        <taxon>ecological metagenomes</taxon>
    </lineage>
</organism>
<sequence length="322" mass="36937">RRKKRKFKPQPFRSTITPERLKNYNSKTPGLTLVEGVDIELLGLETLDPATLNLDRGSYQRGEQAAEVLEIAAKLDAKNGYLPTIKVSERPDGSRWVVDGQQRCYAAEVVGRGVRAEIWRILSNMDPIEVERRWFAVENASVTISPIQNVIGHPGAARTVLVEWLRNDPKSALRNRIQESNSCRFPLLYVMKYLYISYTGILRMPRAQIFMSRFDKALEEDADRLLKFAMMGANLLVHVFEGPIAADRGNRLMGYSLQALGLATNRRWGHLPLRSGWPQPEYGRLRWIQEYPWGRMTLIEGDNWRGAFNNKVENILEVWPAK</sequence>
<protein>
    <recommendedName>
        <fullName evidence="2">ParB/Sulfiredoxin domain-containing protein</fullName>
    </recommendedName>
</protein>
<evidence type="ECO:0000313" key="1">
    <source>
        <dbReference type="EMBL" id="KKL09037.1"/>
    </source>
</evidence>
<comment type="caution">
    <text evidence="1">The sequence shown here is derived from an EMBL/GenBank/DDBJ whole genome shotgun (WGS) entry which is preliminary data.</text>
</comment>
<dbReference type="AlphaFoldDB" id="A0A0F9B5E8"/>
<name>A0A0F9B5E8_9ZZZZ</name>
<accession>A0A0F9B5E8</accession>
<gene>
    <name evidence="1" type="ORF">LCGC14_2569860</name>
</gene>
<dbReference type="EMBL" id="LAZR01042640">
    <property type="protein sequence ID" value="KKL09037.1"/>
    <property type="molecule type" value="Genomic_DNA"/>
</dbReference>
<feature type="non-terminal residue" evidence="1">
    <location>
        <position position="1"/>
    </location>
</feature>
<proteinExistence type="predicted"/>
<evidence type="ECO:0008006" key="2">
    <source>
        <dbReference type="Google" id="ProtNLM"/>
    </source>
</evidence>